<dbReference type="GO" id="GO:0071949">
    <property type="term" value="F:FAD binding"/>
    <property type="evidence" value="ECO:0007669"/>
    <property type="project" value="InterPro"/>
</dbReference>
<dbReference type="AlphaFoldDB" id="A0A1G9RX70"/>
<name>A0A1G9RX70_9FIRM</name>
<dbReference type="InterPro" id="IPR002938">
    <property type="entry name" value="FAD-bd"/>
</dbReference>
<sequence>MDKSLNKKVVRIMDSEVIIIGSGPAGIWLAYNLAQSDIEVLILEKEPWPRYKACGGAISGKTLELLHNKKIYLPDSVVRNTINKFTFNYNLQECNTFSCQGQGIKLVNRKNFDDFLLKQSCKAGANFYDKEKVIDIEISKNMVEVFTEENSYKGKIVVGADGAWSKTGNILNLYPENIKNNMIMAVELELFKNDTDYQRNNRIEIDIGFIPGGYVWIFPKKNRLSIGLGTNRTGNINLTKQLFAYLRQKKISYSKDDIFYKGYPIPLAGNRLKNIKMAGNRFLLIGDAAYLADPLVGEGIYNACFSAEIAANTIIKFISGEKNSLLQYQKHIEDQLYFQLKSAAELANIFYKNSEIFKEFMSYDSELFKEFFDVIQGRSIYSELFGQIKSFPVFTPLSKK</sequence>
<dbReference type="PANTHER" id="PTHR42685:SF22">
    <property type="entry name" value="CONDITIONED MEDIUM FACTOR RECEPTOR 1"/>
    <property type="match status" value="1"/>
</dbReference>
<gene>
    <name evidence="2" type="ORF">SAMN04488692_12441</name>
</gene>
<dbReference type="GO" id="GO:0016628">
    <property type="term" value="F:oxidoreductase activity, acting on the CH-CH group of donors, NAD or NADP as acceptor"/>
    <property type="evidence" value="ECO:0007669"/>
    <property type="project" value="InterPro"/>
</dbReference>
<dbReference type="Gene3D" id="3.50.50.60">
    <property type="entry name" value="FAD/NAD(P)-binding domain"/>
    <property type="match status" value="1"/>
</dbReference>
<dbReference type="PRINTS" id="PR00420">
    <property type="entry name" value="RNGMNOXGNASE"/>
</dbReference>
<dbReference type="InterPro" id="IPR036188">
    <property type="entry name" value="FAD/NAD-bd_sf"/>
</dbReference>
<dbReference type="InterPro" id="IPR050407">
    <property type="entry name" value="Geranylgeranyl_reductase"/>
</dbReference>
<dbReference type="Proteomes" id="UP000199476">
    <property type="component" value="Unassembled WGS sequence"/>
</dbReference>
<accession>A0A1G9RX70</accession>
<evidence type="ECO:0000259" key="1">
    <source>
        <dbReference type="Pfam" id="PF01494"/>
    </source>
</evidence>
<proteinExistence type="predicted"/>
<evidence type="ECO:0000313" key="3">
    <source>
        <dbReference type="Proteomes" id="UP000199476"/>
    </source>
</evidence>
<dbReference type="SUPFAM" id="SSF51905">
    <property type="entry name" value="FAD/NAD(P)-binding domain"/>
    <property type="match status" value="1"/>
</dbReference>
<dbReference type="InterPro" id="IPR011777">
    <property type="entry name" value="Geranylgeranyl_Rdtase_fam"/>
</dbReference>
<evidence type="ECO:0000313" key="2">
    <source>
        <dbReference type="EMBL" id="SDM27888.1"/>
    </source>
</evidence>
<organism evidence="2 3">
    <name type="scientific">Halarsenatibacter silvermanii</name>
    <dbReference type="NCBI Taxonomy" id="321763"/>
    <lineage>
        <taxon>Bacteria</taxon>
        <taxon>Bacillati</taxon>
        <taxon>Bacillota</taxon>
        <taxon>Clostridia</taxon>
        <taxon>Halanaerobiales</taxon>
        <taxon>Halarsenatibacteraceae</taxon>
        <taxon>Halarsenatibacter</taxon>
    </lineage>
</organism>
<dbReference type="STRING" id="321763.SAMN04488692_12441"/>
<protein>
    <submittedName>
        <fullName evidence="2">Geranylgeranyl reductase family</fullName>
    </submittedName>
</protein>
<dbReference type="Pfam" id="PF01494">
    <property type="entry name" value="FAD_binding_3"/>
    <property type="match status" value="1"/>
</dbReference>
<dbReference type="NCBIfam" id="TIGR02032">
    <property type="entry name" value="GG-red-SF"/>
    <property type="match status" value="1"/>
</dbReference>
<reference evidence="2 3" key="1">
    <citation type="submission" date="2016-10" db="EMBL/GenBank/DDBJ databases">
        <authorList>
            <person name="de Groot N.N."/>
        </authorList>
    </citation>
    <scope>NUCLEOTIDE SEQUENCE [LARGE SCALE GENOMIC DNA]</scope>
    <source>
        <strain evidence="2 3">SLAS-1</strain>
    </source>
</reference>
<feature type="domain" description="FAD-binding" evidence="1">
    <location>
        <begin position="15"/>
        <end position="326"/>
    </location>
</feature>
<dbReference type="EMBL" id="FNGO01000024">
    <property type="protein sequence ID" value="SDM27888.1"/>
    <property type="molecule type" value="Genomic_DNA"/>
</dbReference>
<keyword evidence="3" id="KW-1185">Reference proteome</keyword>
<dbReference type="PANTHER" id="PTHR42685">
    <property type="entry name" value="GERANYLGERANYL DIPHOSPHATE REDUCTASE"/>
    <property type="match status" value="1"/>
</dbReference>